<evidence type="ECO:0000313" key="4">
    <source>
        <dbReference type="EMBL" id="TEW75385.1"/>
    </source>
</evidence>
<dbReference type="PROSITE" id="PS51462">
    <property type="entry name" value="NUDIX"/>
    <property type="match status" value="1"/>
</dbReference>
<sequence>MLIIIMQMYKVFVNDCPIILTENNNISTIYKKETFKSFNIKGIVADLFQNKLSGICIICSDLEEAWKQFRSHFKIQKAAGGKVLNFKNEVLFIYRFDKWDLPKGKLEKGESVEDCAVRETEEECGVTNLTIKKSLQTTYHIFERKEKTILKITYWFLMKTDFSGILIPQAEEAIKEAVFKNKVETKEALANTYENIKLLF</sequence>
<proteinExistence type="inferred from homology"/>
<evidence type="ECO:0000259" key="3">
    <source>
        <dbReference type="PROSITE" id="PS51462"/>
    </source>
</evidence>
<reference evidence="4 5" key="1">
    <citation type="journal article" date="2011" name="J. Microbiol.">
        <title>Gramella jeungdoensis sp. nov., isolated from a solar saltern in Korea.</title>
        <authorList>
            <person name="Joung Y."/>
            <person name="Kim H."/>
            <person name="Jang T."/>
            <person name="Ahn T.S."/>
            <person name="Joh K."/>
        </authorList>
    </citation>
    <scope>NUCLEOTIDE SEQUENCE [LARGE SCALE GENOMIC DNA]</scope>
    <source>
        <strain evidence="4 5">KCTC 23123</strain>
    </source>
</reference>
<organism evidence="4 5">
    <name type="scientific">Gramella jeungdoensis</name>
    <dbReference type="NCBI Taxonomy" id="708091"/>
    <lineage>
        <taxon>Bacteria</taxon>
        <taxon>Pseudomonadati</taxon>
        <taxon>Bacteroidota</taxon>
        <taxon>Flavobacteriia</taxon>
        <taxon>Flavobacteriales</taxon>
        <taxon>Flavobacteriaceae</taxon>
        <taxon>Christiangramia</taxon>
    </lineage>
</organism>
<dbReference type="Proteomes" id="UP000298517">
    <property type="component" value="Unassembled WGS sequence"/>
</dbReference>
<dbReference type="SUPFAM" id="SSF55811">
    <property type="entry name" value="Nudix"/>
    <property type="match status" value="1"/>
</dbReference>
<dbReference type="PROSITE" id="PS00893">
    <property type="entry name" value="NUDIX_BOX"/>
    <property type="match status" value="1"/>
</dbReference>
<comment type="caution">
    <text evidence="4">The sequence shown here is derived from an EMBL/GenBank/DDBJ whole genome shotgun (WGS) entry which is preliminary data.</text>
</comment>
<dbReference type="AlphaFoldDB" id="A0A4Y8AU14"/>
<dbReference type="InterPro" id="IPR015797">
    <property type="entry name" value="NUDIX_hydrolase-like_dom_sf"/>
</dbReference>
<feature type="domain" description="Nudix hydrolase" evidence="3">
    <location>
        <begin position="74"/>
        <end position="200"/>
    </location>
</feature>
<accession>A0A4Y8AU14</accession>
<dbReference type="PRINTS" id="PR00502">
    <property type="entry name" value="NUDIXFAMILY"/>
</dbReference>
<dbReference type="InterPro" id="IPR020084">
    <property type="entry name" value="NUDIX_hydrolase_CS"/>
</dbReference>
<keyword evidence="5" id="KW-1185">Reference proteome</keyword>
<dbReference type="PANTHER" id="PTHR43736">
    <property type="entry name" value="ADP-RIBOSE PYROPHOSPHATASE"/>
    <property type="match status" value="1"/>
</dbReference>
<comment type="similarity">
    <text evidence="2">Belongs to the Nudix hydrolase family.</text>
</comment>
<dbReference type="CDD" id="cd03673">
    <property type="entry name" value="NUDIX_Ap6A_hydrolase"/>
    <property type="match status" value="1"/>
</dbReference>
<evidence type="ECO:0000256" key="2">
    <source>
        <dbReference type="RuleBase" id="RU003476"/>
    </source>
</evidence>
<dbReference type="Pfam" id="PF00293">
    <property type="entry name" value="NUDIX"/>
    <property type="match status" value="1"/>
</dbReference>
<dbReference type="InterPro" id="IPR020476">
    <property type="entry name" value="Nudix_hydrolase"/>
</dbReference>
<protein>
    <submittedName>
        <fullName evidence="4">NUDIX domain-containing protein</fullName>
    </submittedName>
</protein>
<name>A0A4Y8AU14_9FLAO</name>
<dbReference type="PANTHER" id="PTHR43736:SF1">
    <property type="entry name" value="DIHYDRONEOPTERIN TRIPHOSPHATE DIPHOSPHATASE"/>
    <property type="match status" value="1"/>
</dbReference>
<dbReference type="GO" id="GO:0016787">
    <property type="term" value="F:hydrolase activity"/>
    <property type="evidence" value="ECO:0007669"/>
    <property type="project" value="UniProtKB-KW"/>
</dbReference>
<dbReference type="InterPro" id="IPR000086">
    <property type="entry name" value="NUDIX_hydrolase_dom"/>
</dbReference>
<dbReference type="EMBL" id="SNQI01000002">
    <property type="protein sequence ID" value="TEW75385.1"/>
    <property type="molecule type" value="Genomic_DNA"/>
</dbReference>
<dbReference type="Gene3D" id="3.90.79.10">
    <property type="entry name" value="Nucleoside Triphosphate Pyrophosphohydrolase"/>
    <property type="match status" value="1"/>
</dbReference>
<evidence type="ECO:0000313" key="5">
    <source>
        <dbReference type="Proteomes" id="UP000298517"/>
    </source>
</evidence>
<gene>
    <name evidence="4" type="ORF">E2488_07690</name>
</gene>
<keyword evidence="1 2" id="KW-0378">Hydrolase</keyword>
<evidence type="ECO:0000256" key="1">
    <source>
        <dbReference type="ARBA" id="ARBA00022801"/>
    </source>
</evidence>
<dbReference type="OrthoDB" id="9816289at2"/>